<comment type="similarity">
    <text evidence="7 8">Belongs to the SelA family.</text>
</comment>
<evidence type="ECO:0000256" key="2">
    <source>
        <dbReference type="ARBA" id="ARBA00022490"/>
    </source>
</evidence>
<gene>
    <name evidence="8" type="primary">selA</name>
    <name evidence="11" type="ORF">DAI18_02200</name>
</gene>
<evidence type="ECO:0000256" key="3">
    <source>
        <dbReference type="ARBA" id="ARBA00022679"/>
    </source>
</evidence>
<comment type="subcellular location">
    <subcellularLocation>
        <location evidence="8">Cytoplasm</location>
    </subcellularLocation>
</comment>
<keyword evidence="6 8" id="KW-0711">Selenium</keyword>
<accession>A0A2S0P6H6</accession>
<dbReference type="Proteomes" id="UP000244173">
    <property type="component" value="Chromosome"/>
</dbReference>
<name>A0A2S0P6H6_9NEIS</name>
<keyword evidence="4 8" id="KW-0663">Pyridoxal phosphate</keyword>
<dbReference type="EMBL" id="CP028519">
    <property type="protein sequence ID" value="AVY92984.1"/>
    <property type="molecule type" value="Genomic_DNA"/>
</dbReference>
<dbReference type="InterPro" id="IPR025862">
    <property type="entry name" value="SelA_trans_N_dom"/>
</dbReference>
<dbReference type="InterPro" id="IPR004534">
    <property type="entry name" value="SelA_trans"/>
</dbReference>
<evidence type="ECO:0000256" key="7">
    <source>
        <dbReference type="ARBA" id="ARBA00044507"/>
    </source>
</evidence>
<dbReference type="GO" id="GO:0001717">
    <property type="term" value="P:conversion of seryl-tRNAsec to selenocys-tRNAsec"/>
    <property type="evidence" value="ECO:0007669"/>
    <property type="project" value="UniProtKB-UniRule"/>
</dbReference>
<dbReference type="HAMAP" id="MF_00423">
    <property type="entry name" value="SelA"/>
    <property type="match status" value="1"/>
</dbReference>
<dbReference type="EC" id="2.9.1.1" evidence="8"/>
<dbReference type="UniPathway" id="UPA00906">
    <property type="reaction ID" value="UER00896"/>
</dbReference>
<evidence type="ECO:0000256" key="8">
    <source>
        <dbReference type="HAMAP-Rule" id="MF_00423"/>
    </source>
</evidence>
<dbReference type="InterPro" id="IPR018319">
    <property type="entry name" value="SelA-like"/>
</dbReference>
<dbReference type="OrthoDB" id="9787096at2"/>
<dbReference type="InterPro" id="IPR015424">
    <property type="entry name" value="PyrdxlP-dep_Trfase"/>
</dbReference>
<reference evidence="11 12" key="1">
    <citation type="submission" date="2018-04" db="EMBL/GenBank/DDBJ databases">
        <title>Denitrifier Microvirgula.</title>
        <authorList>
            <person name="Anderson E."/>
            <person name="Jang J."/>
            <person name="Ishii S."/>
        </authorList>
    </citation>
    <scope>NUCLEOTIDE SEQUENCE [LARGE SCALE GENOMIC DNA]</scope>
    <source>
        <strain evidence="11 12">BE2.4</strain>
    </source>
</reference>
<dbReference type="KEGG" id="maer:DAI18_02200"/>
<dbReference type="NCBIfam" id="TIGR00474">
    <property type="entry name" value="selA"/>
    <property type="match status" value="1"/>
</dbReference>
<evidence type="ECO:0000313" key="11">
    <source>
        <dbReference type="EMBL" id="AVY92984.1"/>
    </source>
</evidence>
<dbReference type="PANTHER" id="PTHR32328">
    <property type="entry name" value="L-SERYL-TRNA(SEC) SELENIUM TRANSFERASE"/>
    <property type="match status" value="1"/>
</dbReference>
<comment type="pathway">
    <text evidence="8">Aminoacyl-tRNA biosynthesis; selenocysteinyl-tRNA(Sec) biosynthesis; selenocysteinyl-tRNA(Sec) from L-seryl-tRNA(Sec) (bacterial route): step 1/1.</text>
</comment>
<keyword evidence="5 8" id="KW-0648">Protein biosynthesis</keyword>
<feature type="modified residue" description="N6-(pyridoxal phosphate)lysine" evidence="8 9">
    <location>
        <position position="297"/>
    </location>
</feature>
<evidence type="ECO:0000313" key="12">
    <source>
        <dbReference type="Proteomes" id="UP000244173"/>
    </source>
</evidence>
<protein>
    <recommendedName>
        <fullName evidence="8">L-seryl-tRNA(Sec) selenium transferase</fullName>
        <ecNumber evidence="8">2.9.1.1</ecNumber>
    </recommendedName>
    <alternativeName>
        <fullName evidence="8">Selenocysteine synthase</fullName>
        <shortName evidence="8">Sec synthase</shortName>
    </alternativeName>
    <alternativeName>
        <fullName evidence="8">Selenocysteinyl-tRNA(Sec) synthase</fullName>
    </alternativeName>
</protein>
<dbReference type="GO" id="GO:0005737">
    <property type="term" value="C:cytoplasm"/>
    <property type="evidence" value="ECO:0007669"/>
    <property type="project" value="UniProtKB-SubCell"/>
</dbReference>
<dbReference type="RefSeq" id="WP_107888658.1">
    <property type="nucleotide sequence ID" value="NZ_CP028519.1"/>
</dbReference>
<evidence type="ECO:0000256" key="9">
    <source>
        <dbReference type="PIRSR" id="PIRSR618319-50"/>
    </source>
</evidence>
<dbReference type="Gene3D" id="3.90.1150.180">
    <property type="match status" value="1"/>
</dbReference>
<dbReference type="Pfam" id="PF03841">
    <property type="entry name" value="SelA"/>
    <property type="match status" value="1"/>
</dbReference>
<organism evidence="11 12">
    <name type="scientific">Microvirgula aerodenitrificans</name>
    <dbReference type="NCBI Taxonomy" id="57480"/>
    <lineage>
        <taxon>Bacteria</taxon>
        <taxon>Pseudomonadati</taxon>
        <taxon>Pseudomonadota</taxon>
        <taxon>Betaproteobacteria</taxon>
        <taxon>Neisseriales</taxon>
        <taxon>Aquaspirillaceae</taxon>
        <taxon>Microvirgula</taxon>
    </lineage>
</organism>
<evidence type="ECO:0000256" key="5">
    <source>
        <dbReference type="ARBA" id="ARBA00022917"/>
    </source>
</evidence>
<keyword evidence="12" id="KW-1185">Reference proteome</keyword>
<proteinExistence type="inferred from homology"/>
<comment type="catalytic activity">
    <reaction evidence="8">
        <text>L-seryl-tRNA(Sec) + selenophosphate + H(+) = L-selenocysteinyl-tRNA(Sec) + phosphate</text>
        <dbReference type="Rhea" id="RHEA:22728"/>
        <dbReference type="Rhea" id="RHEA-COMP:9742"/>
        <dbReference type="Rhea" id="RHEA-COMP:9743"/>
        <dbReference type="ChEBI" id="CHEBI:15378"/>
        <dbReference type="ChEBI" id="CHEBI:16144"/>
        <dbReference type="ChEBI" id="CHEBI:43474"/>
        <dbReference type="ChEBI" id="CHEBI:78533"/>
        <dbReference type="ChEBI" id="CHEBI:78573"/>
        <dbReference type="EC" id="2.9.1.1"/>
    </reaction>
</comment>
<dbReference type="InterPro" id="IPR015421">
    <property type="entry name" value="PyrdxlP-dep_Trfase_major"/>
</dbReference>
<dbReference type="AlphaFoldDB" id="A0A2S0P6H6"/>
<dbReference type="STRING" id="1122240.GCA_000620105_03070"/>
<dbReference type="Gene3D" id="3.40.640.10">
    <property type="entry name" value="Type I PLP-dependent aspartate aminotransferase-like (Major domain)"/>
    <property type="match status" value="1"/>
</dbReference>
<dbReference type="FunFam" id="3.40.640.10:FF:000028">
    <property type="entry name" value="L-seryl-tRNA(Sec) selenium transferase"/>
    <property type="match status" value="1"/>
</dbReference>
<evidence type="ECO:0000256" key="4">
    <source>
        <dbReference type="ARBA" id="ARBA00022898"/>
    </source>
</evidence>
<keyword evidence="2 8" id="KW-0963">Cytoplasm</keyword>
<dbReference type="GO" id="GO:0004125">
    <property type="term" value="F:L-seryl-tRNA(Sec) selenium transferase activity"/>
    <property type="evidence" value="ECO:0007669"/>
    <property type="project" value="UniProtKB-UniRule"/>
</dbReference>
<feature type="domain" description="L-seryl-tRNA selenium transferase N-terminal" evidence="10">
    <location>
        <begin position="8"/>
        <end position="47"/>
    </location>
</feature>
<dbReference type="GO" id="GO:0001514">
    <property type="term" value="P:selenocysteine incorporation"/>
    <property type="evidence" value="ECO:0007669"/>
    <property type="project" value="UniProtKB-UniRule"/>
</dbReference>
<comment type="function">
    <text evidence="8">Converts seryl-tRNA(Sec) to selenocysteinyl-tRNA(Sec) required for selenoprotein biosynthesis.</text>
</comment>
<sequence length="472" mass="50365">MPDLRALFARLPGIDALLNHADLNLPLARHGRDAVVAAARQVLDGARAHIRDHAVLPAWASDAGALARRIAADCADRQRLALRPVYNLTGTVLHTNLGRAVQAEAAVEAVTRAMRHAVTLEYDLDGAGRGHRDSAISELLASITGAEAACVVNNNAAAVLITLATLAAGREVIVSRGELVEIGGAFRMPDVMRQAGCRLVEVGATNRTHLRDYRDAISADTALLMKVHTSNYAIEGFTASVSESELAPLAREHGLPLATDLGSGALIDLSRHGLPAEPMPQQMIAAGIDVVTFSGDKLLGGPQAGLIIGRRDWIARIQKHPLKRALRCDKLSLAALEATLRLYLEPDRLPDTLPTLRYLTRAQTEIRAVAGRLLPALTLAAGEAFRVDDQACLSQIGSGSLPVDRLPSWAICIEPRDGRGKTLEAFAQRLRELPSPVIGRLSAGKLWLDLRLLDDEAGFCANLAALSAAPAH</sequence>
<comment type="cofactor">
    <cofactor evidence="1 8 9">
        <name>pyridoxal 5'-phosphate</name>
        <dbReference type="ChEBI" id="CHEBI:597326"/>
    </cofactor>
</comment>
<dbReference type="Pfam" id="PF12390">
    <property type="entry name" value="Se-cys_synth_N"/>
    <property type="match status" value="1"/>
</dbReference>
<keyword evidence="3 8" id="KW-0808">Transferase</keyword>
<evidence type="ECO:0000256" key="6">
    <source>
        <dbReference type="ARBA" id="ARBA00023266"/>
    </source>
</evidence>
<evidence type="ECO:0000256" key="1">
    <source>
        <dbReference type="ARBA" id="ARBA00001933"/>
    </source>
</evidence>
<dbReference type="PANTHER" id="PTHR32328:SF0">
    <property type="entry name" value="L-SERYL-TRNA(SEC) SELENIUM TRANSFERASE"/>
    <property type="match status" value="1"/>
</dbReference>
<evidence type="ECO:0000259" key="10">
    <source>
        <dbReference type="Pfam" id="PF12390"/>
    </source>
</evidence>
<dbReference type="SUPFAM" id="SSF53383">
    <property type="entry name" value="PLP-dependent transferases"/>
    <property type="match status" value="1"/>
</dbReference>